<dbReference type="EMBL" id="BMZH01000003">
    <property type="protein sequence ID" value="GHA88821.1"/>
    <property type="molecule type" value="Genomic_DNA"/>
</dbReference>
<proteinExistence type="predicted"/>
<feature type="compositionally biased region" description="Low complexity" evidence="1">
    <location>
        <begin position="57"/>
        <end position="74"/>
    </location>
</feature>
<dbReference type="AlphaFoldDB" id="A0A8J3CR20"/>
<organism evidence="2 3">
    <name type="scientific">Algimonas arctica</name>
    <dbReference type="NCBI Taxonomy" id="1479486"/>
    <lineage>
        <taxon>Bacteria</taxon>
        <taxon>Pseudomonadati</taxon>
        <taxon>Pseudomonadota</taxon>
        <taxon>Alphaproteobacteria</taxon>
        <taxon>Maricaulales</taxon>
        <taxon>Robiginitomaculaceae</taxon>
        <taxon>Algimonas</taxon>
    </lineage>
</organism>
<feature type="region of interest" description="Disordered" evidence="1">
    <location>
        <begin position="45"/>
        <end position="74"/>
    </location>
</feature>
<evidence type="ECO:0000313" key="2">
    <source>
        <dbReference type="EMBL" id="GHA88821.1"/>
    </source>
</evidence>
<feature type="region of interest" description="Disordered" evidence="1">
    <location>
        <begin position="150"/>
        <end position="185"/>
    </location>
</feature>
<accession>A0A8J3CR20</accession>
<keyword evidence="3" id="KW-1185">Reference proteome</keyword>
<comment type="caution">
    <text evidence="2">The sequence shown here is derived from an EMBL/GenBank/DDBJ whole genome shotgun (WGS) entry which is preliminary data.</text>
</comment>
<evidence type="ECO:0000313" key="3">
    <source>
        <dbReference type="Proteomes" id="UP000634004"/>
    </source>
</evidence>
<protein>
    <submittedName>
        <fullName evidence="2">GcrA cell cycle regulator</fullName>
    </submittedName>
</protein>
<reference evidence="2" key="2">
    <citation type="submission" date="2020-09" db="EMBL/GenBank/DDBJ databases">
        <authorList>
            <person name="Sun Q."/>
            <person name="Kim S."/>
        </authorList>
    </citation>
    <scope>NUCLEOTIDE SEQUENCE</scope>
    <source>
        <strain evidence="2">KCTC 32513</strain>
    </source>
</reference>
<dbReference type="RefSeq" id="WP_189496025.1">
    <property type="nucleotide sequence ID" value="NZ_BMZH01000003.1"/>
</dbReference>
<dbReference type="Gene3D" id="1.10.10.60">
    <property type="entry name" value="Homeodomain-like"/>
    <property type="match status" value="1"/>
</dbReference>
<evidence type="ECO:0000256" key="1">
    <source>
        <dbReference type="SAM" id="MobiDB-lite"/>
    </source>
</evidence>
<dbReference type="Pfam" id="PF07750">
    <property type="entry name" value="GcrA"/>
    <property type="match status" value="1"/>
</dbReference>
<sequence>MAWTEDRVETLSKLWADGLSASQIAKQLGGVTRNAVIGKVHRLGLSGRAKPSRPKPAKTTTTAARPKAAPKPAKVTAKAATVAEVKAKAKTTAQLPATIEQPPLKAKPLKDGTYATILTITDHMCKFPIGDPKADEFRFCGRKTDPDEPYCTPHSMVAYQPSRRRNSSGKMISIGPAPTSRKRLR</sequence>
<name>A0A8J3CR20_9PROT</name>
<reference evidence="2" key="1">
    <citation type="journal article" date="2014" name="Int. J. Syst. Evol. Microbiol.">
        <title>Complete genome sequence of Corynebacterium casei LMG S-19264T (=DSM 44701T), isolated from a smear-ripened cheese.</title>
        <authorList>
            <consortium name="US DOE Joint Genome Institute (JGI-PGF)"/>
            <person name="Walter F."/>
            <person name="Albersmeier A."/>
            <person name="Kalinowski J."/>
            <person name="Ruckert C."/>
        </authorList>
    </citation>
    <scope>NUCLEOTIDE SEQUENCE</scope>
    <source>
        <strain evidence="2">KCTC 32513</strain>
    </source>
</reference>
<dbReference type="InterPro" id="IPR011681">
    <property type="entry name" value="GcrA"/>
</dbReference>
<dbReference type="Proteomes" id="UP000634004">
    <property type="component" value="Unassembled WGS sequence"/>
</dbReference>
<gene>
    <name evidence="2" type="ORF">GCM10009069_09810</name>
</gene>